<keyword evidence="4" id="KW-0805">Transcription regulation</keyword>
<dbReference type="InterPro" id="IPR035642">
    <property type="entry name" value="MraZ_N"/>
</dbReference>
<name>A0A6J6NXI2_9ZZZZ</name>
<keyword evidence="6" id="KW-0804">Transcription</keyword>
<dbReference type="InterPro" id="IPR038619">
    <property type="entry name" value="MraZ_sf"/>
</dbReference>
<evidence type="ECO:0000259" key="7">
    <source>
        <dbReference type="PROSITE" id="PS51740"/>
    </source>
</evidence>
<reference evidence="8" key="1">
    <citation type="submission" date="2020-05" db="EMBL/GenBank/DDBJ databases">
        <authorList>
            <person name="Chiriac C."/>
            <person name="Salcher M."/>
            <person name="Ghai R."/>
            <person name="Kavagutti S V."/>
        </authorList>
    </citation>
    <scope>NUCLEOTIDE SEQUENCE</scope>
</reference>
<dbReference type="AlphaFoldDB" id="A0A6J6NXI2"/>
<dbReference type="HAMAP" id="MF_01008">
    <property type="entry name" value="MraZ"/>
    <property type="match status" value="1"/>
</dbReference>
<feature type="domain" description="SpoVT-AbrB" evidence="7">
    <location>
        <begin position="78"/>
        <end position="123"/>
    </location>
</feature>
<evidence type="ECO:0000256" key="1">
    <source>
        <dbReference type="ARBA" id="ARBA00013860"/>
    </source>
</evidence>
<dbReference type="InterPro" id="IPR020603">
    <property type="entry name" value="MraZ_dom"/>
</dbReference>
<evidence type="ECO:0000256" key="2">
    <source>
        <dbReference type="ARBA" id="ARBA00022490"/>
    </source>
</evidence>
<keyword evidence="3" id="KW-0677">Repeat</keyword>
<keyword evidence="5" id="KW-0238">DNA-binding</keyword>
<sequence>MQKFLGVFERQLDVKGRLALPATFRARLGTSCYLTLGTDNSIEVFTTEKFEEEADRMQALQARGEISMDRLRAFSARATAIEPDAQGRIYLDERLRQHARLDVKGPAIVMGRLDRIEICSVDRHERSMTAGEQEFSEPVL</sequence>
<dbReference type="CDD" id="cd16320">
    <property type="entry name" value="MraZ_N"/>
    <property type="match status" value="1"/>
</dbReference>
<dbReference type="GO" id="GO:0000976">
    <property type="term" value="F:transcription cis-regulatory region binding"/>
    <property type="evidence" value="ECO:0007669"/>
    <property type="project" value="TreeGrafter"/>
</dbReference>
<protein>
    <recommendedName>
        <fullName evidence="1">Transcriptional regulator MraZ</fullName>
    </recommendedName>
</protein>
<dbReference type="PROSITE" id="PS51740">
    <property type="entry name" value="SPOVT_ABRB"/>
    <property type="match status" value="2"/>
</dbReference>
<dbReference type="GO" id="GO:2000143">
    <property type="term" value="P:negative regulation of DNA-templated transcription initiation"/>
    <property type="evidence" value="ECO:0007669"/>
    <property type="project" value="TreeGrafter"/>
</dbReference>
<dbReference type="EMBL" id="CAEZXM010000127">
    <property type="protein sequence ID" value="CAB4691560.1"/>
    <property type="molecule type" value="Genomic_DNA"/>
</dbReference>
<dbReference type="GO" id="GO:0003700">
    <property type="term" value="F:DNA-binding transcription factor activity"/>
    <property type="evidence" value="ECO:0007669"/>
    <property type="project" value="InterPro"/>
</dbReference>
<evidence type="ECO:0000256" key="5">
    <source>
        <dbReference type="ARBA" id="ARBA00023125"/>
    </source>
</evidence>
<evidence type="ECO:0000313" key="8">
    <source>
        <dbReference type="EMBL" id="CAB4691560.1"/>
    </source>
</evidence>
<dbReference type="InterPro" id="IPR003444">
    <property type="entry name" value="MraZ"/>
</dbReference>
<feature type="domain" description="SpoVT-AbrB" evidence="7">
    <location>
        <begin position="7"/>
        <end position="49"/>
    </location>
</feature>
<dbReference type="InterPro" id="IPR037914">
    <property type="entry name" value="SpoVT-AbrB_sf"/>
</dbReference>
<dbReference type="CDD" id="cd16321">
    <property type="entry name" value="MraZ_C"/>
    <property type="match status" value="1"/>
</dbReference>
<organism evidence="8">
    <name type="scientific">freshwater metagenome</name>
    <dbReference type="NCBI Taxonomy" id="449393"/>
    <lineage>
        <taxon>unclassified sequences</taxon>
        <taxon>metagenomes</taxon>
        <taxon>ecological metagenomes</taxon>
    </lineage>
</organism>
<gene>
    <name evidence="8" type="ORF">UFOPK2366_00789</name>
</gene>
<dbReference type="Gene3D" id="3.40.1550.20">
    <property type="entry name" value="Transcriptional regulator MraZ domain"/>
    <property type="match status" value="1"/>
</dbReference>
<evidence type="ECO:0000256" key="4">
    <source>
        <dbReference type="ARBA" id="ARBA00023015"/>
    </source>
</evidence>
<dbReference type="PANTHER" id="PTHR34701">
    <property type="entry name" value="TRANSCRIPTIONAL REGULATOR MRAZ"/>
    <property type="match status" value="1"/>
</dbReference>
<dbReference type="InterPro" id="IPR007159">
    <property type="entry name" value="SpoVT-AbrB_dom"/>
</dbReference>
<dbReference type="SUPFAM" id="SSF89447">
    <property type="entry name" value="AbrB/MazE/MraZ-like"/>
    <property type="match status" value="1"/>
</dbReference>
<dbReference type="PANTHER" id="PTHR34701:SF1">
    <property type="entry name" value="TRANSCRIPTIONAL REGULATOR MRAZ"/>
    <property type="match status" value="1"/>
</dbReference>
<evidence type="ECO:0000256" key="6">
    <source>
        <dbReference type="ARBA" id="ARBA00023163"/>
    </source>
</evidence>
<keyword evidence="2" id="KW-0963">Cytoplasm</keyword>
<accession>A0A6J6NXI2</accession>
<dbReference type="InterPro" id="IPR035644">
    <property type="entry name" value="MraZ_C"/>
</dbReference>
<evidence type="ECO:0000256" key="3">
    <source>
        <dbReference type="ARBA" id="ARBA00022737"/>
    </source>
</evidence>
<proteinExistence type="inferred from homology"/>
<dbReference type="Pfam" id="PF02381">
    <property type="entry name" value="MraZ"/>
    <property type="match status" value="2"/>
</dbReference>